<evidence type="ECO:0000256" key="1">
    <source>
        <dbReference type="ARBA" id="ARBA00023015"/>
    </source>
</evidence>
<dbReference type="PRINTS" id="PR00038">
    <property type="entry name" value="HTHLUXR"/>
</dbReference>
<reference evidence="5 6" key="1">
    <citation type="submission" date="2018-04" db="EMBL/GenBank/DDBJ databases">
        <title>Genomic Encyclopedia of Archaeal and Bacterial Type Strains, Phase II (KMG-II): from individual species to whole genera.</title>
        <authorList>
            <person name="Goeker M."/>
        </authorList>
    </citation>
    <scope>NUCLEOTIDE SEQUENCE [LARGE SCALE GENOMIC DNA]</scope>
    <source>
        <strain evidence="5 6">DSM 28823</strain>
    </source>
</reference>
<dbReference type="Pfam" id="PF00196">
    <property type="entry name" value="GerE"/>
    <property type="match status" value="1"/>
</dbReference>
<feature type="domain" description="HTH luxR-type" evidence="4">
    <location>
        <begin position="122"/>
        <end position="187"/>
    </location>
</feature>
<dbReference type="RefSeq" id="WP_107821076.1">
    <property type="nucleotide sequence ID" value="NZ_OY782574.1"/>
</dbReference>
<dbReference type="InterPro" id="IPR036388">
    <property type="entry name" value="WH-like_DNA-bd_sf"/>
</dbReference>
<keyword evidence="6" id="KW-1185">Reference proteome</keyword>
<dbReference type="SMART" id="SM00421">
    <property type="entry name" value="HTH_LUXR"/>
    <property type="match status" value="1"/>
</dbReference>
<dbReference type="PANTHER" id="PTHR44688:SF16">
    <property type="entry name" value="DNA-BINDING TRANSCRIPTIONAL ACTIVATOR DEVR_DOSR"/>
    <property type="match status" value="1"/>
</dbReference>
<dbReference type="PANTHER" id="PTHR44688">
    <property type="entry name" value="DNA-BINDING TRANSCRIPTIONAL ACTIVATOR DEVR_DOSR"/>
    <property type="match status" value="1"/>
</dbReference>
<proteinExistence type="predicted"/>
<dbReference type="InterPro" id="IPR000792">
    <property type="entry name" value="Tscrpt_reg_LuxR_C"/>
</dbReference>
<evidence type="ECO:0000313" key="6">
    <source>
        <dbReference type="Proteomes" id="UP000243525"/>
    </source>
</evidence>
<name>A0A2T5C5Z1_9BACT</name>
<keyword evidence="3" id="KW-0804">Transcription</keyword>
<evidence type="ECO:0000313" key="5">
    <source>
        <dbReference type="EMBL" id="PTN10301.1"/>
    </source>
</evidence>
<evidence type="ECO:0000259" key="4">
    <source>
        <dbReference type="PROSITE" id="PS50043"/>
    </source>
</evidence>
<dbReference type="SUPFAM" id="SSF46894">
    <property type="entry name" value="C-terminal effector domain of the bipartite response regulators"/>
    <property type="match status" value="1"/>
</dbReference>
<dbReference type="OrthoDB" id="9797341at2"/>
<dbReference type="EMBL" id="QAAD01000002">
    <property type="protein sequence ID" value="PTN10301.1"/>
    <property type="molecule type" value="Genomic_DNA"/>
</dbReference>
<dbReference type="InterPro" id="IPR016032">
    <property type="entry name" value="Sig_transdc_resp-reg_C-effctor"/>
</dbReference>
<evidence type="ECO:0000256" key="2">
    <source>
        <dbReference type="ARBA" id="ARBA00023125"/>
    </source>
</evidence>
<keyword evidence="2 5" id="KW-0238">DNA-binding</keyword>
<keyword evidence="1" id="KW-0805">Transcription regulation</keyword>
<evidence type="ECO:0000256" key="3">
    <source>
        <dbReference type="ARBA" id="ARBA00023163"/>
    </source>
</evidence>
<dbReference type="AlphaFoldDB" id="A0A2T5C5Z1"/>
<protein>
    <submittedName>
        <fullName evidence="5">DNA-binding NarL/FixJ family response regulator</fullName>
    </submittedName>
</protein>
<sequence>MEENVFIIHPSEIVRKGLALILQEYFKMEITQLSSINDLNSFAAITNNLIIVIIQKGLVLPVETEERLRKNNQFFLISLSASTDTEGVTDGYDYDLNVLASNLEIQKLVQVIRKSASKTKTSNTDNGDLTQREKDVIRQVALGLSNKEMADKLNISIHTVISHRKNITEKLNIKSISGLTVYAIMNNLLDISDINPEELI</sequence>
<gene>
    <name evidence="5" type="ORF">C8N47_102286</name>
</gene>
<dbReference type="CDD" id="cd06170">
    <property type="entry name" value="LuxR_C_like"/>
    <property type="match status" value="1"/>
</dbReference>
<accession>A0A2T5C5Z1</accession>
<dbReference type="PROSITE" id="PS50043">
    <property type="entry name" value="HTH_LUXR_2"/>
    <property type="match status" value="1"/>
</dbReference>
<dbReference type="GO" id="GO:0003677">
    <property type="term" value="F:DNA binding"/>
    <property type="evidence" value="ECO:0007669"/>
    <property type="project" value="UniProtKB-KW"/>
</dbReference>
<dbReference type="GO" id="GO:0006355">
    <property type="term" value="P:regulation of DNA-templated transcription"/>
    <property type="evidence" value="ECO:0007669"/>
    <property type="project" value="InterPro"/>
</dbReference>
<comment type="caution">
    <text evidence="5">The sequence shown here is derived from an EMBL/GenBank/DDBJ whole genome shotgun (WGS) entry which is preliminary data.</text>
</comment>
<dbReference type="Proteomes" id="UP000243525">
    <property type="component" value="Unassembled WGS sequence"/>
</dbReference>
<dbReference type="Gene3D" id="1.10.10.10">
    <property type="entry name" value="Winged helix-like DNA-binding domain superfamily/Winged helix DNA-binding domain"/>
    <property type="match status" value="1"/>
</dbReference>
<organism evidence="5 6">
    <name type="scientific">Mangrovibacterium marinum</name>
    <dbReference type="NCBI Taxonomy" id="1639118"/>
    <lineage>
        <taxon>Bacteria</taxon>
        <taxon>Pseudomonadati</taxon>
        <taxon>Bacteroidota</taxon>
        <taxon>Bacteroidia</taxon>
        <taxon>Marinilabiliales</taxon>
        <taxon>Prolixibacteraceae</taxon>
        <taxon>Mangrovibacterium</taxon>
    </lineage>
</organism>